<organism evidence="1 2">
    <name type="scientific">Paraburkholderia rhynchosiae</name>
    <dbReference type="NCBI Taxonomy" id="487049"/>
    <lineage>
        <taxon>Bacteria</taxon>
        <taxon>Pseudomonadati</taxon>
        <taxon>Pseudomonadota</taxon>
        <taxon>Betaproteobacteria</taxon>
        <taxon>Burkholderiales</taxon>
        <taxon>Burkholderiaceae</taxon>
        <taxon>Paraburkholderia</taxon>
    </lineage>
</organism>
<proteinExistence type="predicted"/>
<name>A0A6J5AAX4_9BURK</name>
<sequence>MALSNGWKASFLTPQYMDSPLSQVLKIISSDR</sequence>
<dbReference type="EMBL" id="CADIJZ010000005">
    <property type="protein sequence ID" value="CAB3661451.1"/>
    <property type="molecule type" value="Genomic_DNA"/>
</dbReference>
<gene>
    <name evidence="1" type="ORF">LMG27174_01659</name>
</gene>
<dbReference type="AlphaFoldDB" id="A0A6J5AAX4"/>
<dbReference type="Proteomes" id="UP000494205">
    <property type="component" value="Unassembled WGS sequence"/>
</dbReference>
<protein>
    <submittedName>
        <fullName evidence="1">Uncharacterized protein</fullName>
    </submittedName>
</protein>
<accession>A0A6J5AAX4</accession>
<evidence type="ECO:0000313" key="2">
    <source>
        <dbReference type="Proteomes" id="UP000494205"/>
    </source>
</evidence>
<reference evidence="1 2" key="1">
    <citation type="submission" date="2020-04" db="EMBL/GenBank/DDBJ databases">
        <authorList>
            <person name="De Canck E."/>
        </authorList>
    </citation>
    <scope>NUCLEOTIDE SEQUENCE [LARGE SCALE GENOMIC DNA]</scope>
    <source>
        <strain evidence="1 2">LMG 27174</strain>
    </source>
</reference>
<evidence type="ECO:0000313" key="1">
    <source>
        <dbReference type="EMBL" id="CAB3661451.1"/>
    </source>
</evidence>